<feature type="region of interest" description="Disordered" evidence="1">
    <location>
        <begin position="2738"/>
        <end position="2874"/>
    </location>
</feature>
<feature type="compositionally biased region" description="Basic and acidic residues" evidence="1">
    <location>
        <begin position="1462"/>
        <end position="1482"/>
    </location>
</feature>
<feature type="compositionally biased region" description="Polar residues" evidence="1">
    <location>
        <begin position="1004"/>
        <end position="1016"/>
    </location>
</feature>
<dbReference type="SUPFAM" id="SSF51161">
    <property type="entry name" value="Trimeric LpxA-like enzymes"/>
    <property type="match status" value="4"/>
</dbReference>
<evidence type="ECO:0000313" key="3">
    <source>
        <dbReference type="EMBL" id="SBS97188.1"/>
    </source>
</evidence>
<dbReference type="Proteomes" id="UP000078546">
    <property type="component" value="Unassembled WGS sequence"/>
</dbReference>
<dbReference type="Gene3D" id="2.160.10.10">
    <property type="entry name" value="Hexapeptide repeat proteins"/>
    <property type="match status" value="4"/>
</dbReference>
<feature type="region of interest" description="Disordered" evidence="1">
    <location>
        <begin position="934"/>
        <end position="1040"/>
    </location>
</feature>
<feature type="compositionally biased region" description="Basic and acidic residues" evidence="1">
    <location>
        <begin position="1018"/>
        <end position="1031"/>
    </location>
</feature>
<feature type="region of interest" description="Disordered" evidence="1">
    <location>
        <begin position="2638"/>
        <end position="2663"/>
    </location>
</feature>
<evidence type="ECO:0000256" key="2">
    <source>
        <dbReference type="SAM" id="Phobius"/>
    </source>
</evidence>
<feature type="compositionally biased region" description="Basic and acidic residues" evidence="1">
    <location>
        <begin position="2460"/>
        <end position="2474"/>
    </location>
</feature>
<feature type="compositionally biased region" description="Basic and acidic residues" evidence="1">
    <location>
        <begin position="956"/>
        <end position="974"/>
    </location>
</feature>
<feature type="compositionally biased region" description="Polar residues" evidence="1">
    <location>
        <begin position="2852"/>
        <end position="2861"/>
    </location>
</feature>
<feature type="compositionally biased region" description="Polar residues" evidence="1">
    <location>
        <begin position="2825"/>
        <end position="2844"/>
    </location>
</feature>
<dbReference type="InterPro" id="IPR011004">
    <property type="entry name" value="Trimer_LpxA-like_sf"/>
</dbReference>
<feature type="compositionally biased region" description="Basic and acidic residues" evidence="1">
    <location>
        <begin position="672"/>
        <end position="700"/>
    </location>
</feature>
<feature type="region of interest" description="Disordered" evidence="1">
    <location>
        <begin position="633"/>
        <end position="821"/>
    </location>
</feature>
<feature type="region of interest" description="Disordered" evidence="1">
    <location>
        <begin position="852"/>
        <end position="888"/>
    </location>
</feature>
<dbReference type="EMBL" id="FLQV01000668">
    <property type="protein sequence ID" value="SBS97188.1"/>
    <property type="molecule type" value="Genomic_DNA"/>
</dbReference>
<reference evidence="4" key="1">
    <citation type="submission" date="2016-05" db="EMBL/GenBank/DDBJ databases">
        <authorList>
            <person name="Naeem Raeece"/>
        </authorList>
    </citation>
    <scope>NUCLEOTIDE SEQUENCE [LARGE SCALE GENOMIC DNA]</scope>
</reference>
<feature type="compositionally biased region" description="Basic and acidic residues" evidence="1">
    <location>
        <begin position="870"/>
        <end position="888"/>
    </location>
</feature>
<feature type="region of interest" description="Disordered" evidence="1">
    <location>
        <begin position="2460"/>
        <end position="2509"/>
    </location>
</feature>
<keyword evidence="2" id="KW-1133">Transmembrane helix</keyword>
<feature type="transmembrane region" description="Helical" evidence="2">
    <location>
        <begin position="3018"/>
        <end position="3037"/>
    </location>
</feature>
<sequence>MNICPCRCTYPYRLVANVDVHSLVFLLPLSPTFTELDTSDGFFRDYCKGMTVHYLISAEEVNGADFLENLLFALMGTMRYMMQNKNHLFSVSIYDEKIVYQNVQVIDKIKTFAYVKDLRQAFANYVSFNPKNTNLHASLREYYENTILTNPLLKNKKNVIIICKNYTEIDSSKYTDELINYIRDIRSNDLGIFFFTENRYFAKNTVARISESLYRNDVGYPLVDFIMHLYDGRGVAGLKKFCYHLKYGSTCARYGDWSEWSGSCEFRTRQREIPLKISMSPSEKPERYYEPTCRNVFNYNLSVREELRVECQSNIYECRGICDKGYKFKPYTSYYEIIENYVECNDLPKCTDEQKQNGDDVIYKDLLAKLLNEARASLNNDQAKRRKIEEDKAGEIEEQSNARRVVAVKKQLDDKMRAMLEKQRDLLRMHEQERKRKEQVDVRTEEQTEEQQIREERDGNGESAGPNGEGAIPVGTKEQGVGDHDGQVKVAKVSDNNGKDIYTTEEEKKHRMMKNGGNAKQEVDVLQGNDNKREEESLTPPDTNKMDEKIREDIIDTSNHVGTGENEIKNVSEENNLNVPKVKQTSNSEEVPTEENSDKSFFNQKNGENRERVSDHVTSIIVDDSKNRVHDMDVLHEDDTDDQNKLSNGRKAHKAETGKSSVHRVQLNEEIYLPKKDGKSSADSEVETKKYLSSEGKEIDGIGSEQTNKLKKYSRNDLNEQDEEGKTNVLGSPHKYIRKNMEDVNGENGKRTYTGETMGAEQVEGEERAEKGGEEEGEKEGEKEEEKEGEKEGEKSDAENKEGNVQGGKRAKEQQVANEIMVKNKIPYRRINKHRFQGKTVDGSYVLDASTSEDLVPEEDETSESEEITELSKKDVTDIGKNTGKDNTSEIRHINIQSHVAHGDYNENLEQDKHIMPSKSLGESTQYEHQTALDSIRGGLTEGRDKTEGGDITEGGETKGHDLKGEKRNMDISHGKRKHEKTIPDEVKSENGKMEKSRSHNQSESHIVQNKYQTYGHNAKEENPTLRKTSDDSTFQDESNAKRNLQVQTLEDIVRGQPIEQHKISGEPTSEEIIKKDGTHILQIPAKHIRTSHVTNKSIRKHGELNDYIKETEKEDETIKEDIIPSDNISQMENLEEETEEFNIINKNFGEHITPDTSTSHKEMHDKERAKHEIPDDIISQNVLSYNVRNSDEELEAENGDHQTSGENAIGEVISHEIKSINESSNGMTKESQPTGEAREEEVIPSNVKMENPVEEETLEDYKMVNANSGRERTQDDITKNNKLQNEIRRKHNMNDEDYASEVMTDNATQQINEEDDVMKKHELKGENKEDDTNSSDYIETEIPHETSNKHRLSDEHIQEQIIPGELISNPHKATDIMNVDTSQEKYHKKGEISKGKKSQNSEVGYVDNSKDGNANIISEHCADDGKMCQGVHDRTAHMHVNEDIVAGGGKVAGDVYVDEGKDAGEDVDKSKSTDVDEDSRVSTDVSESEDEYIIGYKGETGGDGYGKNIAEGKHASVYSDEESYKDLGVGEEKIKHIDVGNSVDGEIMGEHVVADEHNLEGKRRVVSDQNPLNEYRAAGEDTVGDENTLIGEQKAPEEHWAGGEHKLVGEHMTLGKSKDTGEHKTSEEVYSVDKHEATGEHKPVDEDTVVSENMGVDEYKTGDEHNPVGEDMDRGMHKPVGENVTANEHKLIAEDVTAGEHNPVDEDMAGGEHKPVGEHKVVDEHNPIGENKPVDEDVTVGEHKSVDEDVTVGEHKSIGEHGTVGEQMVVDEHNPVGEHRATGEHKDVYEHELIVEDVTAGEHNPVDEDVTVGEHKPVDENVTVGEHGAIGEHKVVDEHNPVGEHKDVYEHKLIAEDVTAGEHNPVDENVTVGEHGAIGEHKVVDEHNPVGEHKVVDEHNPVGEHKDVYEHKLVAEDVAAGEHKPVDEDVTVGEHKSVGEQTVVDEHNPVGEHKDVYEHKLVAEDVTAGEHKAVDEDVTVGEHKSVGEQTVVDEHNPVGEHGAIGEHKVVDEHNPVGEHKPVDEDVTAREHKPIDENVTVGEHGAVGKHGVIGEHKVVDEHNPVGEHGATGEHKDVYDHKLVAEDVTAGEHKAVDEDVTVGEHKSVGEQTVVDEHNPVGEHKDVYEHKLIAEDVTAGEHNPVDENVTVGEHGAIGEHKVVDEHNPVGEHNPVDEDVTAREHKPIDENVTVGEHGAVDEDVTAREHKPIDENATVGEHGAVGEHKVVDEHNPVGEHNPVDEDVTAREHKPIDENVTANEHKLIAEDVTADRHKPVGEDVTAREHKPIDENVTVGEHGAVDEDVTAREHKPIDENASVGEHKYVGEHKVVDEHKPIGEDVTADEYKLIAEDVTAHRHKPVGEHKHTDENLTVGEHNHVDEDMAGGEHKSVGEHKVADEHNPVGEYETVGEYKTVDEHKPVGEDVTVGEHKYVGEHGATGEHKDVYEHKLIAEDVTAGEHKPVGENVTRGENKPTGEDVFGGDHALKDEKKDPGEHRTGGVINSVDGDNPADEHKAVGSAEVVGEYKDAELGNVTNEGIVADWGNIVNEGDFSDEKPDNNTGADGISYENNINRVLKKDKADLTDDEFVKGRYSAANKTESINENVGEKVNENAGENVNHVVSAEGREQQSDVTNRRYDVINDNPNVDVTGEVEGTSAMGGEIGGNKANVMDRKIKSQTGNNEEHIESNYYSANVKGEQNNDGNIPHEDYKEVHILDENGDNSRSVEKDFLRVLDYKVDGKGNVGISSHDRSKEKLEKKDSDVSKEGVSKEEASKEGVPKEEASKEGVSKEGVSKEEVSKEGVSKEEVSKEKGEENKSRVTKKKTDPSSPTINEREQNGNVPSRTIDNLDPTFTKDNITVSSEESNRKELENGNNNEKNINDIIEKVVNDFNNPNADIQNKDDINKKLDVLDDFVENSKKAQGGHGDYPYKYYSDTKSVQKIYYKKSSDGDLENKKYIIVGQNNFIIDSDDSKNPFPQNMSNTVHKMLEEQIQKDIANTIKEDEKEKEKSKSYHSKTFKYAGLTIFAGAFVVLASMYIFKKINNYRLSEKNDSNDTQYQFTSKAVINEDTEKDITCGEIGYGGEEWS</sequence>
<accession>A0A1A8X0I4</accession>
<feature type="compositionally biased region" description="Basic and acidic residues" evidence="1">
    <location>
        <begin position="981"/>
        <end position="1003"/>
    </location>
</feature>
<feature type="compositionally biased region" description="Polar residues" evidence="1">
    <location>
        <begin position="1224"/>
        <end position="1235"/>
    </location>
</feature>
<organism evidence="3 4">
    <name type="scientific">Plasmodium ovale curtisi</name>
    <dbReference type="NCBI Taxonomy" id="864141"/>
    <lineage>
        <taxon>Eukaryota</taxon>
        <taxon>Sar</taxon>
        <taxon>Alveolata</taxon>
        <taxon>Apicomplexa</taxon>
        <taxon>Aconoidasida</taxon>
        <taxon>Haemosporida</taxon>
        <taxon>Plasmodiidae</taxon>
        <taxon>Plasmodium</taxon>
        <taxon>Plasmodium (Plasmodium)</taxon>
    </lineage>
</organism>
<gene>
    <name evidence="3" type="ORF">POVCU1_036210</name>
</gene>
<feature type="region of interest" description="Disordered" evidence="1">
    <location>
        <begin position="1615"/>
        <end position="1675"/>
    </location>
</feature>
<protein>
    <submittedName>
        <fullName evidence="3">TRAP-like protein (TREP)</fullName>
    </submittedName>
</protein>
<feature type="region of interest" description="Disordered" evidence="1">
    <location>
        <begin position="2011"/>
        <end position="2031"/>
    </location>
</feature>
<feature type="region of interest" description="Disordered" evidence="1">
    <location>
        <begin position="1224"/>
        <end position="1245"/>
    </location>
</feature>
<feature type="compositionally biased region" description="Basic and acidic residues" evidence="1">
    <location>
        <begin position="2746"/>
        <end position="2824"/>
    </location>
</feature>
<feature type="compositionally biased region" description="Basic and acidic residues" evidence="1">
    <location>
        <begin position="765"/>
        <end position="802"/>
    </location>
</feature>
<feature type="compositionally biased region" description="Polar residues" evidence="1">
    <location>
        <begin position="573"/>
        <end position="590"/>
    </location>
</feature>
<evidence type="ECO:0000256" key="1">
    <source>
        <dbReference type="SAM" id="MobiDB-lite"/>
    </source>
</evidence>
<feature type="compositionally biased region" description="Basic and acidic residues" evidence="1">
    <location>
        <begin position="2482"/>
        <end position="2496"/>
    </location>
</feature>
<feature type="compositionally biased region" description="Basic and acidic residues" evidence="1">
    <location>
        <begin position="1658"/>
        <end position="1675"/>
    </location>
</feature>
<feature type="compositionally biased region" description="Acidic residues" evidence="1">
    <location>
        <begin position="855"/>
        <end position="869"/>
    </location>
</feature>
<name>A0A1A8X0I4_PLAOA</name>
<feature type="region of interest" description="Disordered" evidence="1">
    <location>
        <begin position="1387"/>
        <end position="1412"/>
    </location>
</feature>
<feature type="compositionally biased region" description="Basic and acidic residues" evidence="1">
    <location>
        <begin position="1617"/>
        <end position="1646"/>
    </location>
</feature>
<proteinExistence type="predicted"/>
<keyword evidence="2" id="KW-0812">Transmembrane</keyword>
<evidence type="ECO:0000313" key="4">
    <source>
        <dbReference type="Proteomes" id="UP000078546"/>
    </source>
</evidence>
<feature type="compositionally biased region" description="Basic and acidic residues" evidence="1">
    <location>
        <begin position="424"/>
        <end position="460"/>
    </location>
</feature>
<feature type="region of interest" description="Disordered" evidence="1">
    <location>
        <begin position="528"/>
        <end position="547"/>
    </location>
</feature>
<keyword evidence="2" id="KW-0472">Membrane</keyword>
<feature type="region of interest" description="Disordered" evidence="1">
    <location>
        <begin position="424"/>
        <end position="523"/>
    </location>
</feature>
<feature type="region of interest" description="Disordered" evidence="1">
    <location>
        <begin position="558"/>
        <end position="613"/>
    </location>
</feature>
<feature type="region of interest" description="Disordered" evidence="1">
    <location>
        <begin position="1462"/>
        <end position="1488"/>
    </location>
</feature>